<keyword evidence="2" id="KW-0805">Transcription regulation</keyword>
<proteinExistence type="inferred from homology"/>
<dbReference type="EMBL" id="BNJK01000002">
    <property type="protein sequence ID" value="GHO99307.1"/>
    <property type="molecule type" value="Genomic_DNA"/>
</dbReference>
<keyword evidence="5" id="KW-0804">Transcription</keyword>
<organism evidence="8 9">
    <name type="scientific">Reticulibacter mediterranei</name>
    <dbReference type="NCBI Taxonomy" id="2778369"/>
    <lineage>
        <taxon>Bacteria</taxon>
        <taxon>Bacillati</taxon>
        <taxon>Chloroflexota</taxon>
        <taxon>Ktedonobacteria</taxon>
        <taxon>Ktedonobacterales</taxon>
        <taxon>Reticulibacteraceae</taxon>
        <taxon>Reticulibacter</taxon>
    </lineage>
</organism>
<feature type="domain" description="RNA polymerase sigma factor 70 region 4 type 2" evidence="7">
    <location>
        <begin position="115"/>
        <end position="166"/>
    </location>
</feature>
<sequence>MFSQQQPTTEDVLTDRLYERHAAAIFTYLRQHTRSREDAEDILVDTFLAAIENEQFAQLSEQAQVAWLWRVARNKVVDSFRRASVRRGVPLELVAETLLEDEARSPEQTVVRQDLVRSLLTRLSPLQQDVMWLRFGYNLRSAEIASILGKQESAVRTMLSRTINHLRAAYKRIEGGTEQ</sequence>
<dbReference type="GO" id="GO:0003677">
    <property type="term" value="F:DNA binding"/>
    <property type="evidence" value="ECO:0007669"/>
    <property type="project" value="UniProtKB-KW"/>
</dbReference>
<dbReference type="InterPro" id="IPR014284">
    <property type="entry name" value="RNA_pol_sigma-70_dom"/>
</dbReference>
<dbReference type="SUPFAM" id="SSF88946">
    <property type="entry name" value="Sigma2 domain of RNA polymerase sigma factors"/>
    <property type="match status" value="1"/>
</dbReference>
<dbReference type="InterPro" id="IPR039425">
    <property type="entry name" value="RNA_pol_sigma-70-like"/>
</dbReference>
<dbReference type="Proteomes" id="UP000597444">
    <property type="component" value="Unassembled WGS sequence"/>
</dbReference>
<evidence type="ECO:0000256" key="5">
    <source>
        <dbReference type="ARBA" id="ARBA00023163"/>
    </source>
</evidence>
<evidence type="ECO:0000256" key="2">
    <source>
        <dbReference type="ARBA" id="ARBA00023015"/>
    </source>
</evidence>
<feature type="domain" description="RNA polymerase sigma-70 region 2" evidence="6">
    <location>
        <begin position="17"/>
        <end position="84"/>
    </location>
</feature>
<evidence type="ECO:0000256" key="3">
    <source>
        <dbReference type="ARBA" id="ARBA00023082"/>
    </source>
</evidence>
<evidence type="ECO:0000259" key="6">
    <source>
        <dbReference type="Pfam" id="PF04542"/>
    </source>
</evidence>
<accession>A0A8J3N5H9</accession>
<dbReference type="GO" id="GO:0006352">
    <property type="term" value="P:DNA-templated transcription initiation"/>
    <property type="evidence" value="ECO:0007669"/>
    <property type="project" value="InterPro"/>
</dbReference>
<dbReference type="PANTHER" id="PTHR43133:SF8">
    <property type="entry name" value="RNA POLYMERASE SIGMA FACTOR HI_1459-RELATED"/>
    <property type="match status" value="1"/>
</dbReference>
<dbReference type="InterPro" id="IPR013325">
    <property type="entry name" value="RNA_pol_sigma_r2"/>
</dbReference>
<evidence type="ECO:0000256" key="1">
    <source>
        <dbReference type="ARBA" id="ARBA00010641"/>
    </source>
</evidence>
<dbReference type="SUPFAM" id="SSF88659">
    <property type="entry name" value="Sigma3 and sigma4 domains of RNA polymerase sigma factors"/>
    <property type="match status" value="1"/>
</dbReference>
<protein>
    <submittedName>
        <fullName evidence="8">RNA polymerase sigma factor</fullName>
    </submittedName>
</protein>
<keyword evidence="3" id="KW-0731">Sigma factor</keyword>
<comment type="caution">
    <text evidence="8">The sequence shown here is derived from an EMBL/GenBank/DDBJ whole genome shotgun (WGS) entry which is preliminary data.</text>
</comment>
<dbReference type="NCBIfam" id="TIGR02937">
    <property type="entry name" value="sigma70-ECF"/>
    <property type="match status" value="1"/>
</dbReference>
<dbReference type="Gene3D" id="1.10.10.10">
    <property type="entry name" value="Winged helix-like DNA-binding domain superfamily/Winged helix DNA-binding domain"/>
    <property type="match status" value="1"/>
</dbReference>
<evidence type="ECO:0000259" key="7">
    <source>
        <dbReference type="Pfam" id="PF08281"/>
    </source>
</evidence>
<dbReference type="RefSeq" id="WP_220209955.1">
    <property type="nucleotide sequence ID" value="NZ_BNJK01000002.1"/>
</dbReference>
<dbReference type="AlphaFoldDB" id="A0A8J3N5H9"/>
<dbReference type="Gene3D" id="1.10.1740.10">
    <property type="match status" value="1"/>
</dbReference>
<dbReference type="Pfam" id="PF08281">
    <property type="entry name" value="Sigma70_r4_2"/>
    <property type="match status" value="1"/>
</dbReference>
<dbReference type="PANTHER" id="PTHR43133">
    <property type="entry name" value="RNA POLYMERASE ECF-TYPE SIGMA FACTO"/>
    <property type="match status" value="1"/>
</dbReference>
<reference evidence="8" key="1">
    <citation type="submission" date="2020-10" db="EMBL/GenBank/DDBJ databases">
        <title>Taxonomic study of unclassified bacteria belonging to the class Ktedonobacteria.</title>
        <authorList>
            <person name="Yabe S."/>
            <person name="Wang C.M."/>
            <person name="Zheng Y."/>
            <person name="Sakai Y."/>
            <person name="Cavaletti L."/>
            <person name="Monciardini P."/>
            <person name="Donadio S."/>
        </authorList>
    </citation>
    <scope>NUCLEOTIDE SEQUENCE</scope>
    <source>
        <strain evidence="8">ID150040</strain>
    </source>
</reference>
<gene>
    <name evidence="8" type="ORF">KSF_093550</name>
</gene>
<keyword evidence="9" id="KW-1185">Reference proteome</keyword>
<comment type="similarity">
    <text evidence="1">Belongs to the sigma-70 factor family. ECF subfamily.</text>
</comment>
<dbReference type="InterPro" id="IPR007627">
    <property type="entry name" value="RNA_pol_sigma70_r2"/>
</dbReference>
<evidence type="ECO:0000313" key="9">
    <source>
        <dbReference type="Proteomes" id="UP000597444"/>
    </source>
</evidence>
<evidence type="ECO:0000313" key="8">
    <source>
        <dbReference type="EMBL" id="GHO99307.1"/>
    </source>
</evidence>
<dbReference type="Pfam" id="PF04542">
    <property type="entry name" value="Sigma70_r2"/>
    <property type="match status" value="1"/>
</dbReference>
<name>A0A8J3N5H9_9CHLR</name>
<dbReference type="GO" id="GO:0016987">
    <property type="term" value="F:sigma factor activity"/>
    <property type="evidence" value="ECO:0007669"/>
    <property type="project" value="UniProtKB-KW"/>
</dbReference>
<dbReference type="InterPro" id="IPR013249">
    <property type="entry name" value="RNA_pol_sigma70_r4_t2"/>
</dbReference>
<keyword evidence="4" id="KW-0238">DNA-binding</keyword>
<dbReference type="InterPro" id="IPR036388">
    <property type="entry name" value="WH-like_DNA-bd_sf"/>
</dbReference>
<evidence type="ECO:0000256" key="4">
    <source>
        <dbReference type="ARBA" id="ARBA00023125"/>
    </source>
</evidence>
<dbReference type="InterPro" id="IPR013324">
    <property type="entry name" value="RNA_pol_sigma_r3/r4-like"/>
</dbReference>